<protein>
    <submittedName>
        <fullName evidence="3">P/Homo B domain-containing protein</fullName>
    </submittedName>
</protein>
<evidence type="ECO:0000313" key="2">
    <source>
        <dbReference type="Proteomes" id="UP000095283"/>
    </source>
</evidence>
<reference evidence="3" key="1">
    <citation type="submission" date="2016-11" db="UniProtKB">
        <authorList>
            <consortium name="WormBaseParasite"/>
        </authorList>
    </citation>
    <scope>IDENTIFICATION</scope>
</reference>
<feature type="region of interest" description="Disordered" evidence="1">
    <location>
        <begin position="1"/>
        <end position="25"/>
    </location>
</feature>
<name>A0A1I7XDN8_HETBA</name>
<organism evidence="2 3">
    <name type="scientific">Heterorhabditis bacteriophora</name>
    <name type="common">Entomopathogenic nematode worm</name>
    <dbReference type="NCBI Taxonomy" id="37862"/>
    <lineage>
        <taxon>Eukaryota</taxon>
        <taxon>Metazoa</taxon>
        <taxon>Ecdysozoa</taxon>
        <taxon>Nematoda</taxon>
        <taxon>Chromadorea</taxon>
        <taxon>Rhabditida</taxon>
        <taxon>Rhabditina</taxon>
        <taxon>Rhabditomorpha</taxon>
        <taxon>Strongyloidea</taxon>
        <taxon>Heterorhabditidae</taxon>
        <taxon>Heterorhabditis</taxon>
    </lineage>
</organism>
<proteinExistence type="predicted"/>
<keyword evidence="2" id="KW-1185">Reference proteome</keyword>
<evidence type="ECO:0000313" key="3">
    <source>
        <dbReference type="WBParaSite" id="Hba_15821"/>
    </source>
</evidence>
<dbReference type="Proteomes" id="UP000095283">
    <property type="component" value="Unplaced"/>
</dbReference>
<dbReference type="WBParaSite" id="Hba_15821">
    <property type="protein sequence ID" value="Hba_15821"/>
    <property type="gene ID" value="Hba_15821"/>
</dbReference>
<feature type="compositionally biased region" description="Basic and acidic residues" evidence="1">
    <location>
        <begin position="11"/>
        <end position="23"/>
    </location>
</feature>
<dbReference type="AlphaFoldDB" id="A0A1I7XDN8"/>
<sequence>MGTEAGGKWHFQIEGKDDSDPDKPGMVVNGKTVLVEWDEDVMDKHFRMNSELMFIMLLDINHEKSQEYL</sequence>
<accession>A0A1I7XDN8</accession>
<evidence type="ECO:0000256" key="1">
    <source>
        <dbReference type="SAM" id="MobiDB-lite"/>
    </source>
</evidence>